<feature type="domain" description="UBC core" evidence="7">
    <location>
        <begin position="965"/>
        <end position="1146"/>
    </location>
</feature>
<feature type="region of interest" description="Disordered" evidence="6">
    <location>
        <begin position="1134"/>
        <end position="1154"/>
    </location>
</feature>
<reference evidence="8 9" key="1">
    <citation type="submission" date="2019-01" db="EMBL/GenBank/DDBJ databases">
        <title>Draft genome sequence of Psathyrella aberdarensis IHI B618.</title>
        <authorList>
            <person name="Buettner E."/>
            <person name="Kellner H."/>
        </authorList>
    </citation>
    <scope>NUCLEOTIDE SEQUENCE [LARGE SCALE GENOMIC DNA]</scope>
    <source>
        <strain evidence="8 9">IHI B618</strain>
    </source>
</reference>
<evidence type="ECO:0000256" key="6">
    <source>
        <dbReference type="SAM" id="MobiDB-lite"/>
    </source>
</evidence>
<dbReference type="InterPro" id="IPR051838">
    <property type="entry name" value="ARTD_PARP"/>
</dbReference>
<dbReference type="InterPro" id="IPR036770">
    <property type="entry name" value="Ankyrin_rpt-contain_sf"/>
</dbReference>
<keyword evidence="1" id="KW-0328">Glycosyltransferase</keyword>
<dbReference type="GO" id="GO:0003950">
    <property type="term" value="F:NAD+ poly-ADP-ribosyltransferase activity"/>
    <property type="evidence" value="ECO:0007669"/>
    <property type="project" value="InterPro"/>
</dbReference>
<dbReference type="SUPFAM" id="SSF56399">
    <property type="entry name" value="ADP-ribosylation"/>
    <property type="match status" value="1"/>
</dbReference>
<dbReference type="PROSITE" id="PS50088">
    <property type="entry name" value="ANK_REPEAT"/>
    <property type="match status" value="1"/>
</dbReference>
<dbReference type="SMART" id="SM00248">
    <property type="entry name" value="ANK"/>
    <property type="match status" value="2"/>
</dbReference>
<protein>
    <recommendedName>
        <fullName evidence="7">UBC core domain-containing protein</fullName>
    </recommendedName>
</protein>
<dbReference type="InterPro" id="IPR000608">
    <property type="entry name" value="UBC"/>
</dbReference>
<keyword evidence="2" id="KW-0808">Transferase</keyword>
<sequence>MDIVYDINKNAHLKGRRRFKADLEDMEILSAAEYAVNGLRLKSIGAGEDDGSFEISIEDGHGKQVLSVNFLVSGATTLTAFEETLNSVADTSEYPKSHSLFCHSVDPDISARLEAVVEGVVDQRARPIKEIIDTFFASVAAAVAPKASKAPIQNHSETEDEGDDSDGEYDYDDMDDIGTVSSEPKAVLSLLQSNFIDVVASEYKPGFMRISGGDDFILSVSVPVIQLAQSIPPRALMAWDRRLLSESHSLVLLISGFRGVYPVLESNGTYTSAAQKISAELTFKVGLSPKYKPGYEHAREAVRKHGLIITDAEDELRIQTEKAALERQYEYWDDEEAEEIQEPVVVEEVEEVDPERFDRFSLSNALESLIDQAFLRVVQYRRKFGLGWAGAEVLHQETEKHQRTPEEVLSSMMKQITAADKEEAQLARNLTLPHDPLAGLSNNEPINLPLTAFSYLIRRLTLCTKYCIVCHNKLSADYEALKPYVCDSTLCSYQYYSLNRGPSLEYEISHNPKTVDLLVSIAYVSAVEGAMDDPLPVGMGLRVPLPANIPPGAYVPKVNYYHPTTSANQVQPVQEVELQAGLDGLVDFDELSKIQMRAAISRLIDTLPSIEDMKRHLERKVTVGKSKPKLREIDPSVSPAAWLILRWIVGSCTALIEEITSGDELIQNLDKNWRQFRLTVGAPDAEAKFNTAVQQATAGDKNASKYPVLYAFHGSPLRNWHSIVRHGLWYKHIANGRAYGNGVYLAKDASVSMGTYAQGSQSTWKKSQSCPSNCVALAEIVNQPSKFVSSNPYFVVADTTWIMCRYLLIKGASLSEVSVNSDSTGSSTKASSRGLSYVELDPAHKTVLGGKGIQIPDPAHQIESLLALRQAEFVEQNFDDEDMAIFDLDPSKEYKGKERQSQNHDHYDMDIDDEDDYRIPEKPKAAQPAVSGPVQRPKDDWVHDPEYVEQAVANLMLPPFESSGGASMALQKELKAMLREQDTAKSLKDLGWYMPPDLIGDNLYQWIVEMHSFDPVIPIAADLKAKKVNSIIFEIRFPPTFPISPPFFRIITPRFLPFIHGGGGHVTGGGSICMDLLTSNGWLPSYTIPAVLVQIKLAISNLDPRPARLAKNWEQPYSVAESLAGFKRAAATHGWTASEDTQQHQPASKPDASSLPAETIQFAGKMFDAARQGNSELLLAAVDSGLPVNLTNDKGNTLLMLAAYAGNTSLSQELLKRKADPNRLNDLGQSIIGGAVFKGYTEIVKALVESGADPRIGTPNAIQAAQIFARKDLLEILGVKEDDLKVDGSTPLVPPSAASASS</sequence>
<dbReference type="PANTHER" id="PTHR21328">
    <property type="entry name" value="POLY ADP-RIBOSE POLYMERASE FAMILY, MEMBER PARP"/>
    <property type="match status" value="1"/>
</dbReference>
<dbReference type="Pfam" id="PF00644">
    <property type="entry name" value="PARP"/>
    <property type="match status" value="1"/>
</dbReference>
<name>A0A4Q2DXK2_9AGAR</name>
<evidence type="ECO:0000313" key="9">
    <source>
        <dbReference type="Proteomes" id="UP000290288"/>
    </source>
</evidence>
<feature type="region of interest" description="Disordered" evidence="6">
    <location>
        <begin position="892"/>
        <end position="916"/>
    </location>
</feature>
<dbReference type="Proteomes" id="UP000290288">
    <property type="component" value="Unassembled WGS sequence"/>
</dbReference>
<dbReference type="STRING" id="2316362.A0A4Q2DXK2"/>
<dbReference type="Gene3D" id="3.90.228.10">
    <property type="match status" value="1"/>
</dbReference>
<keyword evidence="5" id="KW-0040">ANK repeat</keyword>
<organism evidence="8 9">
    <name type="scientific">Candolleomyces aberdarensis</name>
    <dbReference type="NCBI Taxonomy" id="2316362"/>
    <lineage>
        <taxon>Eukaryota</taxon>
        <taxon>Fungi</taxon>
        <taxon>Dikarya</taxon>
        <taxon>Basidiomycota</taxon>
        <taxon>Agaricomycotina</taxon>
        <taxon>Agaricomycetes</taxon>
        <taxon>Agaricomycetidae</taxon>
        <taxon>Agaricales</taxon>
        <taxon>Agaricineae</taxon>
        <taxon>Psathyrellaceae</taxon>
        <taxon>Candolleomyces</taxon>
    </lineage>
</organism>
<gene>
    <name evidence="8" type="ORF">EST38_g2128</name>
</gene>
<feature type="repeat" description="ANK" evidence="5">
    <location>
        <begin position="1194"/>
        <end position="1226"/>
    </location>
</feature>
<keyword evidence="4" id="KW-0520">NAD</keyword>
<keyword evidence="9" id="KW-1185">Reference proteome</keyword>
<dbReference type="GO" id="GO:0016779">
    <property type="term" value="F:nucleotidyltransferase activity"/>
    <property type="evidence" value="ECO:0007669"/>
    <property type="project" value="UniProtKB-KW"/>
</dbReference>
<evidence type="ECO:0000256" key="2">
    <source>
        <dbReference type="ARBA" id="ARBA00022679"/>
    </source>
</evidence>
<dbReference type="Gene3D" id="1.25.40.20">
    <property type="entry name" value="Ankyrin repeat-containing domain"/>
    <property type="match status" value="1"/>
</dbReference>
<keyword evidence="3" id="KW-0548">Nucleotidyltransferase</keyword>
<evidence type="ECO:0000259" key="7">
    <source>
        <dbReference type="PROSITE" id="PS50127"/>
    </source>
</evidence>
<dbReference type="SUPFAM" id="SSF48403">
    <property type="entry name" value="Ankyrin repeat"/>
    <property type="match status" value="1"/>
</dbReference>
<feature type="region of interest" description="Disordered" evidence="6">
    <location>
        <begin position="148"/>
        <end position="172"/>
    </location>
</feature>
<evidence type="ECO:0000256" key="4">
    <source>
        <dbReference type="ARBA" id="ARBA00023027"/>
    </source>
</evidence>
<evidence type="ECO:0000256" key="5">
    <source>
        <dbReference type="PROSITE-ProRule" id="PRU00023"/>
    </source>
</evidence>
<dbReference type="InterPro" id="IPR002110">
    <property type="entry name" value="Ankyrin_rpt"/>
</dbReference>
<accession>A0A4Q2DXK2</accession>
<feature type="compositionally biased region" description="Acidic residues" evidence="6">
    <location>
        <begin position="158"/>
        <end position="172"/>
    </location>
</feature>
<dbReference type="Pfam" id="PF12796">
    <property type="entry name" value="Ank_2"/>
    <property type="match status" value="1"/>
</dbReference>
<comment type="caution">
    <text evidence="8">The sequence shown here is derived from an EMBL/GenBank/DDBJ whole genome shotgun (WGS) entry which is preliminary data.</text>
</comment>
<dbReference type="OrthoDB" id="109543at2759"/>
<evidence type="ECO:0000256" key="1">
    <source>
        <dbReference type="ARBA" id="ARBA00022676"/>
    </source>
</evidence>
<dbReference type="CDD" id="cd23802">
    <property type="entry name" value="UBCc_UBE2Q"/>
    <property type="match status" value="1"/>
</dbReference>
<dbReference type="SUPFAM" id="SSF54495">
    <property type="entry name" value="UBC-like"/>
    <property type="match status" value="1"/>
</dbReference>
<evidence type="ECO:0000313" key="8">
    <source>
        <dbReference type="EMBL" id="RXW23725.1"/>
    </source>
</evidence>
<proteinExistence type="predicted"/>
<dbReference type="EMBL" id="SDEE01000034">
    <property type="protein sequence ID" value="RXW23725.1"/>
    <property type="molecule type" value="Genomic_DNA"/>
</dbReference>
<dbReference type="InterPro" id="IPR012317">
    <property type="entry name" value="Poly(ADP-ribose)pol_cat_dom"/>
</dbReference>
<dbReference type="PROSITE" id="PS50127">
    <property type="entry name" value="UBC_2"/>
    <property type="match status" value="1"/>
</dbReference>
<dbReference type="Pfam" id="PF00179">
    <property type="entry name" value="UQ_con"/>
    <property type="match status" value="1"/>
</dbReference>
<dbReference type="PROSITE" id="PS50297">
    <property type="entry name" value="ANK_REP_REGION"/>
    <property type="match status" value="1"/>
</dbReference>
<feature type="compositionally biased region" description="Basic and acidic residues" evidence="6">
    <location>
        <begin position="892"/>
        <end position="909"/>
    </location>
</feature>
<dbReference type="Gene3D" id="3.10.110.10">
    <property type="entry name" value="Ubiquitin Conjugating Enzyme"/>
    <property type="match status" value="1"/>
</dbReference>
<evidence type="ECO:0000256" key="3">
    <source>
        <dbReference type="ARBA" id="ARBA00022695"/>
    </source>
</evidence>
<dbReference type="InterPro" id="IPR016135">
    <property type="entry name" value="UBQ-conjugating_enzyme/RWD"/>
</dbReference>